<dbReference type="Gene3D" id="3.40.50.1820">
    <property type="entry name" value="alpha/beta hydrolase"/>
    <property type="match status" value="1"/>
</dbReference>
<proteinExistence type="predicted"/>
<dbReference type="Proteomes" id="UP000523161">
    <property type="component" value="Unassembled WGS sequence"/>
</dbReference>
<feature type="domain" description="Bacterial virulence factor lipase N-terminal" evidence="1">
    <location>
        <begin position="75"/>
        <end position="288"/>
    </location>
</feature>
<gene>
    <name evidence="2" type="ORF">HRH59_07270</name>
</gene>
<reference evidence="2 3" key="1">
    <citation type="submission" date="2020-06" db="EMBL/GenBank/DDBJ databases">
        <title>Rheinheimera sp. nov., a marine bacterium isolated from coastal.</title>
        <authorList>
            <person name="Yu Q."/>
            <person name="Qi Y."/>
            <person name="Pu J."/>
        </authorList>
    </citation>
    <scope>NUCLEOTIDE SEQUENCE [LARGE SCALE GENOMIC DNA]</scope>
    <source>
        <strain evidence="2 3">YQF-2</strain>
    </source>
</reference>
<dbReference type="InterPro" id="IPR020009">
    <property type="entry name" value="VolA/Pla-1/cef"/>
</dbReference>
<dbReference type="RefSeq" id="WP_173500605.1">
    <property type="nucleotide sequence ID" value="NZ_JABSOD010000005.1"/>
</dbReference>
<dbReference type="InterPro" id="IPR029058">
    <property type="entry name" value="AB_hydrolase_fold"/>
</dbReference>
<dbReference type="EMBL" id="JABSOD010000005">
    <property type="protein sequence ID" value="NRQ42370.1"/>
    <property type="molecule type" value="Genomic_DNA"/>
</dbReference>
<dbReference type="PROSITE" id="PS51257">
    <property type="entry name" value="PROKAR_LIPOPROTEIN"/>
    <property type="match status" value="1"/>
</dbReference>
<dbReference type="Pfam" id="PF12262">
    <property type="entry name" value="Lipase_bact_N"/>
    <property type="match status" value="1"/>
</dbReference>
<evidence type="ECO:0000259" key="1">
    <source>
        <dbReference type="Pfam" id="PF12262"/>
    </source>
</evidence>
<organism evidence="2 3">
    <name type="scientific">Rheinheimera lutimaris</name>
    <dbReference type="NCBI Taxonomy" id="2740584"/>
    <lineage>
        <taxon>Bacteria</taxon>
        <taxon>Pseudomonadati</taxon>
        <taxon>Pseudomonadota</taxon>
        <taxon>Gammaproteobacteria</taxon>
        <taxon>Chromatiales</taxon>
        <taxon>Chromatiaceae</taxon>
        <taxon>Rheinheimera</taxon>
    </lineage>
</organism>
<sequence>MNKLALSLAVALALGLTGCGGESLDDIKQEEQGSVKPLSRVVFDPAASTPRLSVPNDLLFQFPAELPDGTKLYTDGTLYMPSERNALGLPLEAPEYGSDPSTAIGALDGWSTQHPYPIEVDLIGGAELVLASVQQPGAVRVFEMVMQDPRSTDEDCATANRGFACKVVAELTFGVDFVTTVSGKNVVVVPLKPLKAKTTYITALTSLIQDDNGNSLAPSTSYELVKQDITTLPLNTPAQRGLQGLINSFENVLAAEGVDKDTIVYTAAMTTQSTLDVLATLKSLMAAAGSPYNPGSIVVANEGALSDSVGRPGISGNPMFANVIEYSGTVDLPYYLGVQTAEAPKAPLETRWTALCDSGAILASLPETEIPAAAVSVTDGLCAQLTANQSIQLRDLGKDTQKHLTKFNPIPKVNSYQTVDVIMTAPNGAAPADGWPVVILSHGITSCKENMLAVTAALSQAGFATAAIDQPLHGSRGFAGINASTGCNIQGGNATVYMNLSNLLVTRDNLRQSVADTLALRLALNDVTGLDLNTANVQLLGMSLGSITGASAVALANMPSGTAMDAAYRMKSAALSVPGGAVANFLLESASFGALIRASIVLGAEKLKPDFLTYLGGNSNCLDDVDDAAAFTNCAAGQIDAYIDGAAAPVKAAISGTLAQFAFAAQTITDAGDPNNYLQLLASTETPVYVAEVIGADVNSATSDRVIPNQTVGMQLGGTEPFARLLGATAINNVAGPQALAGNVIARFTAGTHSSLLDPTSSGAATQEMQTHIATFLANQGAALVVANPAVLAPAN</sequence>
<accession>A0A7Y5APY9</accession>
<dbReference type="InterPro" id="IPR025920">
    <property type="entry name" value="Lipase_bact_N"/>
</dbReference>
<dbReference type="SUPFAM" id="SSF53474">
    <property type="entry name" value="alpha/beta-Hydrolases"/>
    <property type="match status" value="1"/>
</dbReference>
<comment type="caution">
    <text evidence="2">The sequence shown here is derived from an EMBL/GenBank/DDBJ whole genome shotgun (WGS) entry which is preliminary data.</text>
</comment>
<evidence type="ECO:0000313" key="2">
    <source>
        <dbReference type="EMBL" id="NRQ42370.1"/>
    </source>
</evidence>
<keyword evidence="3" id="KW-1185">Reference proteome</keyword>
<dbReference type="NCBIfam" id="TIGR03502">
    <property type="entry name" value="lipase_Pla1_cef"/>
    <property type="match status" value="1"/>
</dbReference>
<protein>
    <submittedName>
        <fullName evidence="2">Lipase</fullName>
    </submittedName>
</protein>
<name>A0A7Y5APY9_9GAMM</name>
<dbReference type="AlphaFoldDB" id="A0A7Y5APY9"/>
<evidence type="ECO:0000313" key="3">
    <source>
        <dbReference type="Proteomes" id="UP000523161"/>
    </source>
</evidence>